<dbReference type="KEGG" id="izh:FEM41_22450"/>
<dbReference type="PANTHER" id="PTHR30537">
    <property type="entry name" value="HTH-TYPE TRANSCRIPTIONAL REGULATOR"/>
    <property type="match status" value="1"/>
</dbReference>
<proteinExistence type="inferred from homology"/>
<dbReference type="InterPro" id="IPR058163">
    <property type="entry name" value="LysR-type_TF_proteobact-type"/>
</dbReference>
<keyword evidence="2" id="KW-0805">Transcription regulation</keyword>
<evidence type="ECO:0000313" key="6">
    <source>
        <dbReference type="EMBL" id="QCT22212.1"/>
    </source>
</evidence>
<dbReference type="SUPFAM" id="SSF53850">
    <property type="entry name" value="Periplasmic binding protein-like II"/>
    <property type="match status" value="1"/>
</dbReference>
<keyword evidence="4" id="KW-0804">Transcription</keyword>
<dbReference type="GO" id="GO:0043565">
    <property type="term" value="F:sequence-specific DNA binding"/>
    <property type="evidence" value="ECO:0007669"/>
    <property type="project" value="TreeGrafter"/>
</dbReference>
<dbReference type="GO" id="GO:0006351">
    <property type="term" value="P:DNA-templated transcription"/>
    <property type="evidence" value="ECO:0007669"/>
    <property type="project" value="TreeGrafter"/>
</dbReference>
<dbReference type="Proteomes" id="UP000302163">
    <property type="component" value="Chromosome"/>
</dbReference>
<comment type="similarity">
    <text evidence="1">Belongs to the LysR transcriptional regulatory family.</text>
</comment>
<dbReference type="CDD" id="cd08422">
    <property type="entry name" value="PBP2_CrgA_like"/>
    <property type="match status" value="1"/>
</dbReference>
<keyword evidence="3" id="KW-0238">DNA-binding</keyword>
<accession>A0A4P8YTK1</accession>
<dbReference type="OrthoDB" id="8885940at2"/>
<organism evidence="6 7">
    <name type="scientific">Jejubacter calystegiae</name>
    <dbReference type="NCBI Taxonomy" id="2579935"/>
    <lineage>
        <taxon>Bacteria</taxon>
        <taxon>Pseudomonadati</taxon>
        <taxon>Pseudomonadota</taxon>
        <taxon>Gammaproteobacteria</taxon>
        <taxon>Enterobacterales</taxon>
        <taxon>Enterobacteriaceae</taxon>
        <taxon>Jejubacter</taxon>
    </lineage>
</organism>
<dbReference type="PANTHER" id="PTHR30537:SF35">
    <property type="entry name" value="TRANSCRIPTIONAL REGULATORY PROTEIN"/>
    <property type="match status" value="1"/>
</dbReference>
<reference evidence="6 7" key="1">
    <citation type="submission" date="2019-05" db="EMBL/GenBank/DDBJ databases">
        <title>Complete genome sequence of Izhakiella calystegiae KSNA2, an endophyte isolated from beach morning glory (Calystegia soldanella).</title>
        <authorList>
            <person name="Jiang L."/>
            <person name="Jeong J.C."/>
            <person name="Kim C.Y."/>
            <person name="Kim D.H."/>
            <person name="Kim S.W."/>
            <person name="Lee j."/>
        </authorList>
    </citation>
    <scope>NUCLEOTIDE SEQUENCE [LARGE SCALE GENOMIC DNA]</scope>
    <source>
        <strain evidence="6 7">KSNA2</strain>
    </source>
</reference>
<dbReference type="InterPro" id="IPR036390">
    <property type="entry name" value="WH_DNA-bd_sf"/>
</dbReference>
<dbReference type="EMBL" id="CP040428">
    <property type="protein sequence ID" value="QCT22212.1"/>
    <property type="molecule type" value="Genomic_DNA"/>
</dbReference>
<evidence type="ECO:0000256" key="4">
    <source>
        <dbReference type="ARBA" id="ARBA00023163"/>
    </source>
</evidence>
<dbReference type="AlphaFoldDB" id="A0A4P8YTK1"/>
<protein>
    <submittedName>
        <fullName evidence="6">LysR family transcriptional regulator</fullName>
    </submittedName>
</protein>
<evidence type="ECO:0000313" key="7">
    <source>
        <dbReference type="Proteomes" id="UP000302163"/>
    </source>
</evidence>
<dbReference type="RefSeq" id="WP_138098629.1">
    <property type="nucleotide sequence ID" value="NZ_CP040428.1"/>
</dbReference>
<dbReference type="SUPFAM" id="SSF46785">
    <property type="entry name" value="Winged helix' DNA-binding domain"/>
    <property type="match status" value="1"/>
</dbReference>
<dbReference type="GO" id="GO:0003700">
    <property type="term" value="F:DNA-binding transcription factor activity"/>
    <property type="evidence" value="ECO:0007669"/>
    <property type="project" value="InterPro"/>
</dbReference>
<dbReference type="Pfam" id="PF03466">
    <property type="entry name" value="LysR_substrate"/>
    <property type="match status" value="1"/>
</dbReference>
<evidence type="ECO:0000256" key="2">
    <source>
        <dbReference type="ARBA" id="ARBA00023015"/>
    </source>
</evidence>
<dbReference type="Gene3D" id="1.10.10.10">
    <property type="entry name" value="Winged helix-like DNA-binding domain superfamily/Winged helix DNA-binding domain"/>
    <property type="match status" value="1"/>
</dbReference>
<dbReference type="Gene3D" id="3.40.190.290">
    <property type="match status" value="1"/>
</dbReference>
<dbReference type="InterPro" id="IPR005119">
    <property type="entry name" value="LysR_subst-bd"/>
</dbReference>
<dbReference type="FunFam" id="1.10.10.10:FF:000001">
    <property type="entry name" value="LysR family transcriptional regulator"/>
    <property type="match status" value="1"/>
</dbReference>
<sequence length="321" mass="36076">MSVDIRSMRLFVAVLEMGNFSQVARRENMSPSSVSRIIQQLESELGAQLLYRNTRAIVATEIGRQYGQTFRAMLSELDETTRRVHEREGSPGGLVRINAPVVFGQKHIAPWLGELWRAWPDLKIELVQTDEFIDPLADAADLLFRIGPLADSGAHARIVDRSELLLAASPGYLARHGIPETPRTLMNHNCLVYKGAMGLQRTFFSRPGTTPQVMTLSGSLTSNNAETLVNAALSGAGIIMMPDWQIGELLRTRQLALLLPDYTVSTHQEPPLIAMLYPHTRYLSLSVRTVIDFFIDRFGSPPRWKLPGDKREWCWQPDQKV</sequence>
<evidence type="ECO:0000256" key="1">
    <source>
        <dbReference type="ARBA" id="ARBA00009437"/>
    </source>
</evidence>
<evidence type="ECO:0000259" key="5">
    <source>
        <dbReference type="PROSITE" id="PS50931"/>
    </source>
</evidence>
<dbReference type="InterPro" id="IPR036388">
    <property type="entry name" value="WH-like_DNA-bd_sf"/>
</dbReference>
<evidence type="ECO:0000256" key="3">
    <source>
        <dbReference type="ARBA" id="ARBA00023125"/>
    </source>
</evidence>
<feature type="domain" description="HTH lysR-type" evidence="5">
    <location>
        <begin position="3"/>
        <end position="60"/>
    </location>
</feature>
<dbReference type="InterPro" id="IPR000847">
    <property type="entry name" value="LysR_HTH_N"/>
</dbReference>
<dbReference type="PROSITE" id="PS50931">
    <property type="entry name" value="HTH_LYSR"/>
    <property type="match status" value="1"/>
</dbReference>
<keyword evidence="7" id="KW-1185">Reference proteome</keyword>
<name>A0A4P8YTK1_9ENTR</name>
<gene>
    <name evidence="6" type="ORF">FEM41_22450</name>
</gene>
<dbReference type="Pfam" id="PF00126">
    <property type="entry name" value="HTH_1"/>
    <property type="match status" value="1"/>
</dbReference>